<evidence type="ECO:0000313" key="11">
    <source>
        <dbReference type="Proteomes" id="UP000595140"/>
    </source>
</evidence>
<dbReference type="EMBL" id="OOIL02006673">
    <property type="protein sequence ID" value="VFR00011.1"/>
    <property type="molecule type" value="Genomic_DNA"/>
</dbReference>
<dbReference type="GO" id="GO:0005637">
    <property type="term" value="C:nuclear inner membrane"/>
    <property type="evidence" value="ECO:0007669"/>
    <property type="project" value="UniProtKB-SubCell"/>
</dbReference>
<feature type="region of interest" description="Disordered" evidence="8">
    <location>
        <begin position="375"/>
        <end position="427"/>
    </location>
</feature>
<dbReference type="PANTHER" id="PTHR31587:SF4">
    <property type="entry name" value="TRANSMEMBRANE PROTEIN (DUF2215)"/>
    <property type="match status" value="1"/>
</dbReference>
<evidence type="ECO:0000256" key="7">
    <source>
        <dbReference type="ARBA" id="ARBA00023242"/>
    </source>
</evidence>
<feature type="transmembrane region" description="Helical" evidence="9">
    <location>
        <begin position="262"/>
        <end position="282"/>
    </location>
</feature>
<evidence type="ECO:0000256" key="5">
    <source>
        <dbReference type="ARBA" id="ARBA00022989"/>
    </source>
</evidence>
<name>A0A484NFZ4_9ASTE</name>
<evidence type="ECO:0000256" key="8">
    <source>
        <dbReference type="SAM" id="MobiDB-lite"/>
    </source>
</evidence>
<dbReference type="OrthoDB" id="1890267at2759"/>
<evidence type="ECO:0000256" key="2">
    <source>
        <dbReference type="ARBA" id="ARBA00005748"/>
    </source>
</evidence>
<keyword evidence="5 9" id="KW-1133">Transmembrane helix</keyword>
<proteinExistence type="inferred from homology"/>
<feature type="compositionally biased region" description="Basic and acidic residues" evidence="8">
    <location>
        <begin position="375"/>
        <end position="386"/>
    </location>
</feature>
<accession>A0A484NFZ4</accession>
<evidence type="ECO:0000256" key="1">
    <source>
        <dbReference type="ARBA" id="ARBA00004575"/>
    </source>
</evidence>
<dbReference type="PANTHER" id="PTHR31587">
    <property type="entry name" value="TRANSMEMBRANE PROTEIN (DUF2215)"/>
    <property type="match status" value="1"/>
</dbReference>
<sequence length="480" mass="53157">MAAGAATSPALLFSTIFYAVSILTSPLVVSSNELSLASSLSISFQLSPALPVENSPGTKPGTKVLCDRVQIRGLPRLGNLDKYANSVTVNISYVSQGGRQPNVEVCFHRNQSLGIGMCPQGQWVRLTKGSLIRSVSLFDHKFLDFRVLGSSKHTLLVSLHEEFVPYRIVFLVLGVLLMAVASSLSKSLVFYYGGAMVVGIFLVILMVLFQGMKLLPTGRKNSLAIFIYSSFIGLGSFLLRYVPRLLRMALAEIGIGEDMYNPLAIILLLFLAIAGAWLGFWVVRKLVLNDDGSIDIGVSHFIAWSIRIVASAMILQSTSDALLAAEALACGILVSSVMRKTLHPKFVRMIYKKSYRMITNICGILCDLSAQPHNEPYHSRTPDRRRGSAAFQGGSSSRSPRRPLSESDTFYSSFHTTPEGRKVSKEEWENLTQRVTKKALEELVSSPEYGRWAVSHADRITLAPKKKSTADRQRRWYHWF</sequence>
<keyword evidence="11" id="KW-1185">Reference proteome</keyword>
<feature type="transmembrane region" description="Helical" evidence="9">
    <location>
        <begin position="164"/>
        <end position="184"/>
    </location>
</feature>
<evidence type="ECO:0000256" key="3">
    <source>
        <dbReference type="ARBA" id="ARBA00022692"/>
    </source>
</evidence>
<reference evidence="10 11" key="1">
    <citation type="submission" date="2018-04" db="EMBL/GenBank/DDBJ databases">
        <authorList>
            <person name="Vogel A."/>
        </authorList>
    </citation>
    <scope>NUCLEOTIDE SEQUENCE [LARGE SCALE GENOMIC DNA]</scope>
</reference>
<keyword evidence="6 9" id="KW-0472">Membrane</keyword>
<gene>
    <name evidence="10" type="ORF">CCAM_LOCUS41786</name>
</gene>
<feature type="transmembrane region" description="Helical" evidence="9">
    <location>
        <begin position="221"/>
        <end position="242"/>
    </location>
</feature>
<dbReference type="Pfam" id="PF10225">
    <property type="entry name" value="NEMP"/>
    <property type="match status" value="1"/>
</dbReference>
<evidence type="ECO:0000256" key="6">
    <source>
        <dbReference type="ARBA" id="ARBA00023136"/>
    </source>
</evidence>
<keyword evidence="3 9" id="KW-0812">Transmembrane</keyword>
<keyword evidence="7" id="KW-0539">Nucleus</keyword>
<protein>
    <submittedName>
        <fullName evidence="10">Uncharacterized protein</fullName>
    </submittedName>
</protein>
<feature type="compositionally biased region" description="Basic and acidic residues" evidence="8">
    <location>
        <begin position="418"/>
        <end position="427"/>
    </location>
</feature>
<evidence type="ECO:0000313" key="10">
    <source>
        <dbReference type="EMBL" id="VFR00011.1"/>
    </source>
</evidence>
<dbReference type="Proteomes" id="UP000595140">
    <property type="component" value="Unassembled WGS sequence"/>
</dbReference>
<evidence type="ECO:0000256" key="4">
    <source>
        <dbReference type="ARBA" id="ARBA00022729"/>
    </source>
</evidence>
<organism evidence="10 11">
    <name type="scientific">Cuscuta campestris</name>
    <dbReference type="NCBI Taxonomy" id="132261"/>
    <lineage>
        <taxon>Eukaryota</taxon>
        <taxon>Viridiplantae</taxon>
        <taxon>Streptophyta</taxon>
        <taxon>Embryophyta</taxon>
        <taxon>Tracheophyta</taxon>
        <taxon>Spermatophyta</taxon>
        <taxon>Magnoliopsida</taxon>
        <taxon>eudicotyledons</taxon>
        <taxon>Gunneridae</taxon>
        <taxon>Pentapetalae</taxon>
        <taxon>asterids</taxon>
        <taxon>lamiids</taxon>
        <taxon>Solanales</taxon>
        <taxon>Convolvulaceae</taxon>
        <taxon>Cuscuteae</taxon>
        <taxon>Cuscuta</taxon>
        <taxon>Cuscuta subgen. Grammica</taxon>
        <taxon>Cuscuta sect. Cleistogrammica</taxon>
    </lineage>
</organism>
<comment type="subcellular location">
    <subcellularLocation>
        <location evidence="1">Nucleus inner membrane</location>
        <topology evidence="1">Multi-pass membrane protein</topology>
        <orientation evidence="1">Nucleoplasmic side</orientation>
    </subcellularLocation>
</comment>
<evidence type="ECO:0000256" key="9">
    <source>
        <dbReference type="SAM" id="Phobius"/>
    </source>
</evidence>
<feature type="transmembrane region" description="Helical" evidence="9">
    <location>
        <begin position="6"/>
        <end position="29"/>
    </location>
</feature>
<feature type="transmembrane region" description="Helical" evidence="9">
    <location>
        <begin position="190"/>
        <end position="209"/>
    </location>
</feature>
<dbReference type="InterPro" id="IPR019358">
    <property type="entry name" value="NEMP_fam"/>
</dbReference>
<dbReference type="AlphaFoldDB" id="A0A484NFZ4"/>
<comment type="similarity">
    <text evidence="2">Belongs to the NEMP family.</text>
</comment>
<keyword evidence="4" id="KW-0732">Signal</keyword>